<evidence type="ECO:0000313" key="10">
    <source>
        <dbReference type="EMBL" id="OTF74262.1"/>
    </source>
</evidence>
<comment type="subcellular location">
    <subcellularLocation>
        <location evidence="1">Nucleus</location>
    </subcellularLocation>
</comment>
<keyword evidence="4" id="KW-0378">Hydrolase</keyword>
<dbReference type="Gene3D" id="1.20.120.850">
    <property type="entry name" value="SWI2/SNF2 ATPases, N-terminal domain"/>
    <property type="match status" value="1"/>
</dbReference>
<comment type="caution">
    <text evidence="10">The sequence shown here is derived from an EMBL/GenBank/DDBJ whole genome shotgun (WGS) entry which is preliminary data.</text>
</comment>
<dbReference type="PANTHER" id="PTHR45797">
    <property type="entry name" value="RAD54-LIKE"/>
    <property type="match status" value="1"/>
</dbReference>
<keyword evidence="7" id="KW-0238">DNA-binding</keyword>
<evidence type="ECO:0000256" key="1">
    <source>
        <dbReference type="ARBA" id="ARBA00004123"/>
    </source>
</evidence>
<evidence type="ECO:0000256" key="3">
    <source>
        <dbReference type="ARBA" id="ARBA00022741"/>
    </source>
</evidence>
<keyword evidence="8" id="KW-0539">Nucleus</keyword>
<evidence type="ECO:0000256" key="8">
    <source>
        <dbReference type="ARBA" id="ARBA00023242"/>
    </source>
</evidence>
<feature type="domain" description="Helicase C-terminal" evidence="9">
    <location>
        <begin position="1"/>
        <end position="144"/>
    </location>
</feature>
<dbReference type="PANTHER" id="PTHR45797:SF3">
    <property type="entry name" value="TRANSCRIPTIONAL REGULATOR ATRX HOMOLOG"/>
    <property type="match status" value="1"/>
</dbReference>
<evidence type="ECO:0000256" key="6">
    <source>
        <dbReference type="ARBA" id="ARBA00022840"/>
    </source>
</evidence>
<evidence type="ECO:0000256" key="2">
    <source>
        <dbReference type="ARBA" id="ARBA00007025"/>
    </source>
</evidence>
<dbReference type="GO" id="GO:0003677">
    <property type="term" value="F:DNA binding"/>
    <property type="evidence" value="ECO:0007669"/>
    <property type="project" value="UniProtKB-KW"/>
</dbReference>
<accession>A0A1Y3B0E6</accession>
<sequence length="245" mass="28728">LRTLDLIEKSLKSKKGEWQKGIDYFRIDGSVKIDERDTSIKRLNDLENKRARLMLISTRAGGIGINLVGANRCIIFDCSWNPANDKQALFRIFRFGQLKPVFIYRFAGYGTMENCVYRRQISKQSISGRVVDLNQIRRYFTRIELEELYTFTEKPDKISIPIVPKNDNLLAKMLKNYHEQIISYHDHDSLLENLPEEQLSNDEKILAWKEWQQNCDGKQNNNNNNDDNPVKKITIKKEGKKLMQK</sequence>
<comment type="similarity">
    <text evidence="2">Belongs to the SNF2/RAD54 helicase family.</text>
</comment>
<dbReference type="SMART" id="SM00490">
    <property type="entry name" value="HELICc"/>
    <property type="match status" value="1"/>
</dbReference>
<dbReference type="EMBL" id="MUJZ01047920">
    <property type="protein sequence ID" value="OTF74262.1"/>
    <property type="molecule type" value="Genomic_DNA"/>
</dbReference>
<dbReference type="InterPro" id="IPR044574">
    <property type="entry name" value="ARIP4-like"/>
</dbReference>
<feature type="non-terminal residue" evidence="10">
    <location>
        <position position="1"/>
    </location>
</feature>
<gene>
    <name evidence="10" type="ORF">BLA29_009668</name>
</gene>
<dbReference type="Pfam" id="PF00271">
    <property type="entry name" value="Helicase_C"/>
    <property type="match status" value="1"/>
</dbReference>
<dbReference type="InterPro" id="IPR027417">
    <property type="entry name" value="P-loop_NTPase"/>
</dbReference>
<dbReference type="GO" id="GO:0005524">
    <property type="term" value="F:ATP binding"/>
    <property type="evidence" value="ECO:0007669"/>
    <property type="project" value="UniProtKB-KW"/>
</dbReference>
<dbReference type="InterPro" id="IPR001650">
    <property type="entry name" value="Helicase_C-like"/>
</dbReference>
<dbReference type="GO" id="GO:0004386">
    <property type="term" value="F:helicase activity"/>
    <property type="evidence" value="ECO:0007669"/>
    <property type="project" value="UniProtKB-KW"/>
</dbReference>
<keyword evidence="3" id="KW-0547">Nucleotide-binding</keyword>
<reference evidence="10 11" key="1">
    <citation type="submission" date="2017-03" db="EMBL/GenBank/DDBJ databases">
        <title>Genome Survey of Euroglyphus maynei.</title>
        <authorList>
            <person name="Arlian L.G."/>
            <person name="Morgan M.S."/>
            <person name="Rider S.D."/>
        </authorList>
    </citation>
    <scope>NUCLEOTIDE SEQUENCE [LARGE SCALE GENOMIC DNA]</scope>
    <source>
        <strain evidence="10">Arlian Lab</strain>
        <tissue evidence="10">Whole body</tissue>
    </source>
</reference>
<name>A0A1Y3B0E6_EURMA</name>
<evidence type="ECO:0000259" key="9">
    <source>
        <dbReference type="PROSITE" id="PS51194"/>
    </source>
</evidence>
<dbReference type="CDD" id="cd18793">
    <property type="entry name" value="SF2_C_SNF"/>
    <property type="match status" value="1"/>
</dbReference>
<keyword evidence="5" id="KW-0347">Helicase</keyword>
<dbReference type="InterPro" id="IPR049730">
    <property type="entry name" value="SNF2/RAD54-like_C"/>
</dbReference>
<evidence type="ECO:0000256" key="7">
    <source>
        <dbReference type="ARBA" id="ARBA00023125"/>
    </source>
</evidence>
<dbReference type="Proteomes" id="UP000194236">
    <property type="component" value="Unassembled WGS sequence"/>
</dbReference>
<evidence type="ECO:0000256" key="5">
    <source>
        <dbReference type="ARBA" id="ARBA00022806"/>
    </source>
</evidence>
<keyword evidence="11" id="KW-1185">Reference proteome</keyword>
<dbReference type="AlphaFoldDB" id="A0A1Y3B0E6"/>
<dbReference type="SUPFAM" id="SSF52540">
    <property type="entry name" value="P-loop containing nucleoside triphosphate hydrolases"/>
    <property type="match status" value="1"/>
</dbReference>
<evidence type="ECO:0000256" key="4">
    <source>
        <dbReference type="ARBA" id="ARBA00022801"/>
    </source>
</evidence>
<dbReference type="OrthoDB" id="10252227at2759"/>
<evidence type="ECO:0000313" key="11">
    <source>
        <dbReference type="Proteomes" id="UP000194236"/>
    </source>
</evidence>
<keyword evidence="6" id="KW-0067">ATP-binding</keyword>
<dbReference type="GO" id="GO:0005634">
    <property type="term" value="C:nucleus"/>
    <property type="evidence" value="ECO:0007669"/>
    <property type="project" value="UniProtKB-SubCell"/>
</dbReference>
<protein>
    <recommendedName>
        <fullName evidence="9">Helicase C-terminal domain-containing protein</fullName>
    </recommendedName>
</protein>
<dbReference type="PROSITE" id="PS51194">
    <property type="entry name" value="HELICASE_CTER"/>
    <property type="match status" value="1"/>
</dbReference>
<dbReference type="GO" id="GO:0016887">
    <property type="term" value="F:ATP hydrolysis activity"/>
    <property type="evidence" value="ECO:0007669"/>
    <property type="project" value="InterPro"/>
</dbReference>
<organism evidence="10 11">
    <name type="scientific">Euroglyphus maynei</name>
    <name type="common">Mayne's house dust mite</name>
    <dbReference type="NCBI Taxonomy" id="6958"/>
    <lineage>
        <taxon>Eukaryota</taxon>
        <taxon>Metazoa</taxon>
        <taxon>Ecdysozoa</taxon>
        <taxon>Arthropoda</taxon>
        <taxon>Chelicerata</taxon>
        <taxon>Arachnida</taxon>
        <taxon>Acari</taxon>
        <taxon>Acariformes</taxon>
        <taxon>Sarcoptiformes</taxon>
        <taxon>Astigmata</taxon>
        <taxon>Psoroptidia</taxon>
        <taxon>Analgoidea</taxon>
        <taxon>Pyroglyphidae</taxon>
        <taxon>Pyroglyphinae</taxon>
        <taxon>Euroglyphus</taxon>
    </lineage>
</organism>
<dbReference type="Gene3D" id="3.40.50.300">
    <property type="entry name" value="P-loop containing nucleotide triphosphate hydrolases"/>
    <property type="match status" value="1"/>
</dbReference>
<proteinExistence type="inferred from homology"/>